<keyword evidence="1" id="KW-0732">Signal</keyword>
<sequence>MNKLVKTLAVAGAAACALAVSAPAQAASNPYNHESVCGSGYYNIDHHDLYTSSGIKVATIWLDYNGSSNCVTTFEYSTLAEVFLKATLQVEGSTTKVDSGDFKYYAGPVRAVAPGKCVKWGGQWDVDPGVSWTSQWSHCG</sequence>
<feature type="signal peptide" evidence="1">
    <location>
        <begin position="1"/>
        <end position="26"/>
    </location>
</feature>
<feature type="chain" id="PRO_5035310360" description="Spore-associated protein A" evidence="1">
    <location>
        <begin position="27"/>
        <end position="140"/>
    </location>
</feature>
<dbReference type="RefSeq" id="WP_204076676.1">
    <property type="nucleotide sequence ID" value="NZ_BAABHI010000012.1"/>
</dbReference>
<dbReference type="EMBL" id="BOOP01000031">
    <property type="protein sequence ID" value="GII41199.1"/>
    <property type="molecule type" value="Genomic_DNA"/>
</dbReference>
<reference evidence="2 3" key="1">
    <citation type="submission" date="2021-01" db="EMBL/GenBank/DDBJ databases">
        <title>Whole genome shotgun sequence of Planotetraspora phitsanulokensis NBRC 104273.</title>
        <authorList>
            <person name="Komaki H."/>
            <person name="Tamura T."/>
        </authorList>
    </citation>
    <scope>NUCLEOTIDE SEQUENCE [LARGE SCALE GENOMIC DNA]</scope>
    <source>
        <strain evidence="2 3">NBRC 104273</strain>
    </source>
</reference>
<dbReference type="AlphaFoldDB" id="A0A8J3U9F5"/>
<comment type="caution">
    <text evidence="2">The sequence shown here is derived from an EMBL/GenBank/DDBJ whole genome shotgun (WGS) entry which is preliminary data.</text>
</comment>
<proteinExistence type="predicted"/>
<name>A0A8J3U9F5_9ACTN</name>
<protein>
    <recommendedName>
        <fullName evidence="4">Spore-associated protein A</fullName>
    </recommendedName>
</protein>
<organism evidence="2 3">
    <name type="scientific">Planotetraspora phitsanulokensis</name>
    <dbReference type="NCBI Taxonomy" id="575192"/>
    <lineage>
        <taxon>Bacteria</taxon>
        <taxon>Bacillati</taxon>
        <taxon>Actinomycetota</taxon>
        <taxon>Actinomycetes</taxon>
        <taxon>Streptosporangiales</taxon>
        <taxon>Streptosporangiaceae</taxon>
        <taxon>Planotetraspora</taxon>
    </lineage>
</organism>
<gene>
    <name evidence="2" type="ORF">Pph01_62020</name>
</gene>
<evidence type="ECO:0000256" key="1">
    <source>
        <dbReference type="SAM" id="SignalP"/>
    </source>
</evidence>
<evidence type="ECO:0008006" key="4">
    <source>
        <dbReference type="Google" id="ProtNLM"/>
    </source>
</evidence>
<accession>A0A8J3U9F5</accession>
<dbReference type="Proteomes" id="UP000622547">
    <property type="component" value="Unassembled WGS sequence"/>
</dbReference>
<evidence type="ECO:0000313" key="2">
    <source>
        <dbReference type="EMBL" id="GII41199.1"/>
    </source>
</evidence>
<keyword evidence="3" id="KW-1185">Reference proteome</keyword>
<evidence type="ECO:0000313" key="3">
    <source>
        <dbReference type="Proteomes" id="UP000622547"/>
    </source>
</evidence>